<feature type="chain" id="PRO_5017374948" evidence="1">
    <location>
        <begin position="20"/>
        <end position="309"/>
    </location>
</feature>
<dbReference type="AlphaFoldDB" id="A0A1H0KVH0"/>
<gene>
    <name evidence="3" type="ORF">SAMN05216193_11369</name>
</gene>
<dbReference type="GO" id="GO:0015871">
    <property type="term" value="P:choline transport"/>
    <property type="evidence" value="ECO:0007669"/>
    <property type="project" value="InterPro"/>
</dbReference>
<dbReference type="GO" id="GO:0043190">
    <property type="term" value="C:ATP-binding cassette (ABC) transporter complex"/>
    <property type="evidence" value="ECO:0007669"/>
    <property type="project" value="InterPro"/>
</dbReference>
<feature type="signal peptide" evidence="1">
    <location>
        <begin position="1"/>
        <end position="19"/>
    </location>
</feature>
<dbReference type="SUPFAM" id="SSF53850">
    <property type="entry name" value="Periplasmic binding protein-like II"/>
    <property type="match status" value="1"/>
</dbReference>
<dbReference type="InterPro" id="IPR007210">
    <property type="entry name" value="ABC_Gly_betaine_transp_sub-bd"/>
</dbReference>
<dbReference type="Pfam" id="PF04069">
    <property type="entry name" value="OpuAC"/>
    <property type="match status" value="1"/>
</dbReference>
<dbReference type="InterPro" id="IPR017783">
    <property type="entry name" value="ABC_choline_sub-bd"/>
</dbReference>
<dbReference type="EMBL" id="FNIJ01000013">
    <property type="protein sequence ID" value="SDO59786.1"/>
    <property type="molecule type" value="Genomic_DNA"/>
</dbReference>
<name>A0A1H0KVH0_9PSED</name>
<keyword evidence="1" id="KW-0732">Signal</keyword>
<evidence type="ECO:0000256" key="1">
    <source>
        <dbReference type="SAM" id="SignalP"/>
    </source>
</evidence>
<evidence type="ECO:0000313" key="4">
    <source>
        <dbReference type="Proteomes" id="UP000242957"/>
    </source>
</evidence>
<dbReference type="OrthoDB" id="9787902at2"/>
<dbReference type="Gene3D" id="3.40.190.10">
    <property type="entry name" value="Periplasmic binding protein-like II"/>
    <property type="match status" value="1"/>
</dbReference>
<dbReference type="GO" id="GO:0022857">
    <property type="term" value="F:transmembrane transporter activity"/>
    <property type="evidence" value="ECO:0007669"/>
    <property type="project" value="InterPro"/>
</dbReference>
<keyword evidence="4" id="KW-1185">Reference proteome</keyword>
<dbReference type="RefSeq" id="WP_084312029.1">
    <property type="nucleotide sequence ID" value="NZ_FNIJ01000013.1"/>
</dbReference>
<feature type="domain" description="ABC-type glycine betaine transport system substrate-binding" evidence="2">
    <location>
        <begin position="27"/>
        <end position="279"/>
    </location>
</feature>
<protein>
    <submittedName>
        <fullName evidence="3">Glycine betaine/proline transport system substrate-binding protein</fullName>
    </submittedName>
</protein>
<reference evidence="4" key="1">
    <citation type="submission" date="2016-10" db="EMBL/GenBank/DDBJ databases">
        <authorList>
            <person name="Varghese N."/>
            <person name="Submissions S."/>
        </authorList>
    </citation>
    <scope>NUCLEOTIDE SEQUENCE [LARGE SCALE GENOMIC DNA]</scope>
    <source>
        <strain evidence="4">JCM 21621</strain>
    </source>
</reference>
<proteinExistence type="predicted"/>
<evidence type="ECO:0000313" key="3">
    <source>
        <dbReference type="EMBL" id="SDO59786.1"/>
    </source>
</evidence>
<dbReference type="GO" id="GO:0042597">
    <property type="term" value="C:periplasmic space"/>
    <property type="evidence" value="ECO:0007669"/>
    <property type="project" value="InterPro"/>
</dbReference>
<dbReference type="GO" id="GO:0033265">
    <property type="term" value="F:choline binding"/>
    <property type="evidence" value="ECO:0007669"/>
    <property type="project" value="InterPro"/>
</dbReference>
<sequence length="309" mass="34166">MRVPIIILVLALLADGARAGEPERCRDVRMGLVSWTDVVATSAIAEALLEGLGYRVKQTSAAQQIIFSGLRDDRLDIFLGYWSPLMDANIRPFVEKRQVRVLQPPSLPDAQATLAVPDYAYDGGLRTFADIARFRERLDGKLYGIEPGTGANRGMAAMIAQNRFGLGGFRLVESSEAGMLTAVRRAIKRRDWIVFFGWKPHPMNLDIPLRYLSGSEGVYGPDEGRATVSTVTAPDYLERCPNVARLLRNLTFDADQESRLMAPIMERQPPRQVARDWLKAHPGDLQRWLDGVGSFAGADGLAAVRASLE</sequence>
<dbReference type="Proteomes" id="UP000242957">
    <property type="component" value="Unassembled WGS sequence"/>
</dbReference>
<dbReference type="STRING" id="198616.SAMN05216193_11369"/>
<dbReference type="NCBIfam" id="TIGR03414">
    <property type="entry name" value="ABC_choline_bnd"/>
    <property type="match status" value="1"/>
</dbReference>
<evidence type="ECO:0000259" key="2">
    <source>
        <dbReference type="Pfam" id="PF04069"/>
    </source>
</evidence>
<dbReference type="Gene3D" id="3.40.190.100">
    <property type="entry name" value="Glycine betaine-binding periplasmic protein, domain 2"/>
    <property type="match status" value="1"/>
</dbReference>
<dbReference type="CDD" id="cd13640">
    <property type="entry name" value="PBP2_ChoX"/>
    <property type="match status" value="1"/>
</dbReference>
<organism evidence="3 4">
    <name type="scientific">Pseudomonas jinjuensis</name>
    <dbReference type="NCBI Taxonomy" id="198616"/>
    <lineage>
        <taxon>Bacteria</taxon>
        <taxon>Pseudomonadati</taxon>
        <taxon>Pseudomonadota</taxon>
        <taxon>Gammaproteobacteria</taxon>
        <taxon>Pseudomonadales</taxon>
        <taxon>Pseudomonadaceae</taxon>
        <taxon>Pseudomonas</taxon>
    </lineage>
</organism>
<accession>A0A1H0KVH0</accession>